<evidence type="ECO:0000313" key="2">
    <source>
        <dbReference type="EMBL" id="VEL20107.1"/>
    </source>
</evidence>
<dbReference type="Proteomes" id="UP000784294">
    <property type="component" value="Unassembled WGS sequence"/>
</dbReference>
<keyword evidence="1" id="KW-0853">WD repeat</keyword>
<accession>A0A448WU00</accession>
<dbReference type="PROSITE" id="PS50082">
    <property type="entry name" value="WD_REPEATS_2"/>
    <property type="match status" value="1"/>
</dbReference>
<protein>
    <submittedName>
        <fullName evidence="2">Uncharacterized protein</fullName>
    </submittedName>
</protein>
<keyword evidence="3" id="KW-1185">Reference proteome</keyword>
<sequence length="122" mass="12861">MATAGGDKVIRLWRVDLEPVSACCKVSHNLDAAKPAPVIGPSSNVSGPLFGNCAPFMGISSGVSLSSYLADSQPPPPAKRHSLRSVECTSVPKPTEGGLIFLTSLRRHEKPVNVVRWSPTGL</sequence>
<organism evidence="2 3">
    <name type="scientific">Protopolystoma xenopodis</name>
    <dbReference type="NCBI Taxonomy" id="117903"/>
    <lineage>
        <taxon>Eukaryota</taxon>
        <taxon>Metazoa</taxon>
        <taxon>Spiralia</taxon>
        <taxon>Lophotrochozoa</taxon>
        <taxon>Platyhelminthes</taxon>
        <taxon>Monogenea</taxon>
        <taxon>Polyopisthocotylea</taxon>
        <taxon>Polystomatidea</taxon>
        <taxon>Polystomatidae</taxon>
        <taxon>Protopolystoma</taxon>
    </lineage>
</organism>
<dbReference type="EMBL" id="CAAALY010044753">
    <property type="protein sequence ID" value="VEL20107.1"/>
    <property type="molecule type" value="Genomic_DNA"/>
</dbReference>
<dbReference type="InterPro" id="IPR001680">
    <property type="entry name" value="WD40_rpt"/>
</dbReference>
<evidence type="ECO:0000256" key="1">
    <source>
        <dbReference type="PROSITE-ProRule" id="PRU00221"/>
    </source>
</evidence>
<name>A0A448WU00_9PLAT</name>
<feature type="repeat" description="WD" evidence="1">
    <location>
        <begin position="1"/>
        <end position="16"/>
    </location>
</feature>
<dbReference type="OrthoDB" id="6281614at2759"/>
<gene>
    <name evidence="2" type="ORF">PXEA_LOCUS13547</name>
</gene>
<reference evidence="2" key="1">
    <citation type="submission" date="2018-11" db="EMBL/GenBank/DDBJ databases">
        <authorList>
            <consortium name="Pathogen Informatics"/>
        </authorList>
    </citation>
    <scope>NUCLEOTIDE SEQUENCE</scope>
</reference>
<comment type="caution">
    <text evidence="2">The sequence shown here is derived from an EMBL/GenBank/DDBJ whole genome shotgun (WGS) entry which is preliminary data.</text>
</comment>
<dbReference type="AlphaFoldDB" id="A0A448WU00"/>
<evidence type="ECO:0000313" key="3">
    <source>
        <dbReference type="Proteomes" id="UP000784294"/>
    </source>
</evidence>
<proteinExistence type="predicted"/>